<dbReference type="RefSeq" id="XP_002429998.1">
    <property type="nucleotide sequence ID" value="XM_002429953.1"/>
</dbReference>
<dbReference type="AlphaFoldDB" id="E0VV54"/>
<keyword evidence="2" id="KW-0963">Cytoplasm</keyword>
<dbReference type="InterPro" id="IPR001680">
    <property type="entry name" value="WD40_rpt"/>
</dbReference>
<proteinExistence type="predicted"/>
<accession>E0VV54</accession>
<comment type="subcellular location">
    <subcellularLocation>
        <location evidence="1">Cytoplasm</location>
    </subcellularLocation>
</comment>
<reference evidence="6" key="3">
    <citation type="submission" date="2020-05" db="UniProtKB">
        <authorList>
            <consortium name="EnsemblMetazoa"/>
        </authorList>
    </citation>
    <scope>IDENTIFICATION</scope>
    <source>
        <strain evidence="6">USDA</strain>
    </source>
</reference>
<dbReference type="GO" id="GO:0045504">
    <property type="term" value="F:dynein heavy chain binding"/>
    <property type="evidence" value="ECO:0007669"/>
    <property type="project" value="TreeGrafter"/>
</dbReference>
<dbReference type="EMBL" id="AAZO01005576">
    <property type="status" value="NOT_ANNOTATED_CDS"/>
    <property type="molecule type" value="Genomic_DNA"/>
</dbReference>
<dbReference type="InterPro" id="IPR036322">
    <property type="entry name" value="WD40_repeat_dom_sf"/>
</dbReference>
<dbReference type="HOGENOM" id="CLU_031167_0_0_1"/>
<dbReference type="SMART" id="SM00320">
    <property type="entry name" value="WD40"/>
    <property type="match status" value="3"/>
</dbReference>
<dbReference type="PANTHER" id="PTHR12442">
    <property type="entry name" value="DYNEIN INTERMEDIATE CHAIN"/>
    <property type="match status" value="1"/>
</dbReference>
<sequence>MFNDSFFGVFNLDSHVKNERILVNNENQTTNSQSVNKSNQTSEKVSIGVQVAAEKFNYLKTSYDPNKLAKFLNEIWPYLKWALSDSFSYGRNIVYDKPKPVTEFTDTLEFKKIKFIGFQDASVSNENNKDCIISSLAWNSSSMLLAVGMSKSSHESWCNHESIISVYRTHSSETNNNQPDYFLQTHSCVKHIVFHPFIPSVIAAGLQNGEIIIWDINYNDESQLFKLETHGKNIFHSDAVRHLYWKTDKGGVKLVTAGRDGKIMFWKVVVMHFRFAIPIHLGDSKNDVVSGFLEVNSIDFWPEKKSDFIVAAGNNVIHCSSESVANGNVSSDDYKNPKIMNYKSHFGIATCVSCFPQTDLFASSGSDWTIHITSWGFSPTIEYHQVNIEKCKLILTTASHFKENVFSVAFNLKGYKKVAVSDKLGFMILNIDINN</sequence>
<dbReference type="GeneID" id="8230939"/>
<keyword evidence="7" id="KW-1185">Reference proteome</keyword>
<gene>
    <name evidence="6" type="primary">8230939</name>
    <name evidence="5" type="ORF">Phum_PHUM458730</name>
</gene>
<dbReference type="VEuPathDB" id="VectorBase:PHUM458730"/>
<keyword evidence="3" id="KW-0853">WD repeat</keyword>
<dbReference type="GO" id="GO:0097014">
    <property type="term" value="C:ciliary plasm"/>
    <property type="evidence" value="ECO:0007669"/>
    <property type="project" value="TreeGrafter"/>
</dbReference>
<dbReference type="KEGG" id="phu:Phum_PHUM458730"/>
<reference evidence="5" key="1">
    <citation type="submission" date="2007-04" db="EMBL/GenBank/DDBJ databases">
        <title>Annotation of Pediculus humanus corporis strain USDA.</title>
        <authorList>
            <person name="Kirkness E."/>
            <person name="Hannick L."/>
            <person name="Hass B."/>
            <person name="Bruggner R."/>
            <person name="Lawson D."/>
            <person name="Bidwell S."/>
            <person name="Joardar V."/>
            <person name="Caler E."/>
            <person name="Walenz B."/>
            <person name="Inman J."/>
            <person name="Schobel S."/>
            <person name="Galinsky K."/>
            <person name="Amedeo P."/>
            <person name="Strausberg R."/>
        </authorList>
    </citation>
    <scope>NUCLEOTIDE SEQUENCE</scope>
    <source>
        <strain evidence="5">USDA</strain>
    </source>
</reference>
<dbReference type="STRING" id="121224.E0VV54"/>
<dbReference type="GO" id="GO:0042073">
    <property type="term" value="P:intraciliary transport"/>
    <property type="evidence" value="ECO:0007669"/>
    <property type="project" value="TreeGrafter"/>
</dbReference>
<evidence type="ECO:0000256" key="4">
    <source>
        <dbReference type="ARBA" id="ARBA00022737"/>
    </source>
</evidence>
<dbReference type="GO" id="GO:0045503">
    <property type="term" value="F:dynein light chain binding"/>
    <property type="evidence" value="ECO:0007669"/>
    <property type="project" value="TreeGrafter"/>
</dbReference>
<name>E0VV54_PEDHC</name>
<dbReference type="EMBL" id="DS235802">
    <property type="protein sequence ID" value="EEB17260.1"/>
    <property type="molecule type" value="Genomic_DNA"/>
</dbReference>
<evidence type="ECO:0000256" key="3">
    <source>
        <dbReference type="ARBA" id="ARBA00022574"/>
    </source>
</evidence>
<dbReference type="OrthoDB" id="445052at2759"/>
<dbReference type="InParanoid" id="E0VV54"/>
<reference evidence="5" key="2">
    <citation type="submission" date="2007-04" db="EMBL/GenBank/DDBJ databases">
        <title>The genome of the human body louse.</title>
        <authorList>
            <consortium name="The Human Body Louse Genome Consortium"/>
            <person name="Kirkness E."/>
            <person name="Walenz B."/>
            <person name="Hass B."/>
            <person name="Bruggner R."/>
            <person name="Strausberg R."/>
        </authorList>
    </citation>
    <scope>NUCLEOTIDE SEQUENCE</scope>
    <source>
        <strain evidence="5">USDA</strain>
    </source>
</reference>
<dbReference type="CTD" id="8230939"/>
<dbReference type="GO" id="GO:0005868">
    <property type="term" value="C:cytoplasmic dynein complex"/>
    <property type="evidence" value="ECO:0007669"/>
    <property type="project" value="TreeGrafter"/>
</dbReference>
<evidence type="ECO:0000313" key="6">
    <source>
        <dbReference type="EnsemblMetazoa" id="PHUM458730-PA"/>
    </source>
</evidence>
<protein>
    <submittedName>
        <fullName evidence="5 6">WD-repeat protein, putative</fullName>
    </submittedName>
</protein>
<keyword evidence="4" id="KW-0677">Repeat</keyword>
<evidence type="ECO:0000313" key="5">
    <source>
        <dbReference type="EMBL" id="EEB17260.1"/>
    </source>
</evidence>
<dbReference type="PANTHER" id="PTHR12442:SF26">
    <property type="entry name" value="CYTOPLASMIC DYNEIN 2 INTERMEDIATE CHAIN 2"/>
    <property type="match status" value="1"/>
</dbReference>
<organism>
    <name type="scientific">Pediculus humanus subsp. corporis</name>
    <name type="common">Body louse</name>
    <dbReference type="NCBI Taxonomy" id="121224"/>
    <lineage>
        <taxon>Eukaryota</taxon>
        <taxon>Metazoa</taxon>
        <taxon>Ecdysozoa</taxon>
        <taxon>Arthropoda</taxon>
        <taxon>Hexapoda</taxon>
        <taxon>Insecta</taxon>
        <taxon>Pterygota</taxon>
        <taxon>Neoptera</taxon>
        <taxon>Paraneoptera</taxon>
        <taxon>Psocodea</taxon>
        <taxon>Troctomorpha</taxon>
        <taxon>Phthiraptera</taxon>
        <taxon>Anoplura</taxon>
        <taxon>Pediculidae</taxon>
        <taxon>Pediculus</taxon>
    </lineage>
</organism>
<evidence type="ECO:0000256" key="2">
    <source>
        <dbReference type="ARBA" id="ARBA00022490"/>
    </source>
</evidence>
<dbReference type="Gene3D" id="2.130.10.10">
    <property type="entry name" value="YVTN repeat-like/Quinoprotein amine dehydrogenase"/>
    <property type="match status" value="1"/>
</dbReference>
<dbReference type="Proteomes" id="UP000009046">
    <property type="component" value="Unassembled WGS sequence"/>
</dbReference>
<dbReference type="SUPFAM" id="SSF50978">
    <property type="entry name" value="WD40 repeat-like"/>
    <property type="match status" value="1"/>
</dbReference>
<dbReference type="InterPro" id="IPR015943">
    <property type="entry name" value="WD40/YVTN_repeat-like_dom_sf"/>
</dbReference>
<dbReference type="Pfam" id="PF00400">
    <property type="entry name" value="WD40"/>
    <property type="match status" value="1"/>
</dbReference>
<evidence type="ECO:0000256" key="1">
    <source>
        <dbReference type="ARBA" id="ARBA00004496"/>
    </source>
</evidence>
<evidence type="ECO:0000313" key="7">
    <source>
        <dbReference type="Proteomes" id="UP000009046"/>
    </source>
</evidence>
<dbReference type="EnsemblMetazoa" id="PHUM458730-RA">
    <property type="protein sequence ID" value="PHUM458730-PA"/>
    <property type="gene ID" value="PHUM458730"/>
</dbReference>
<dbReference type="eggNOG" id="KOG1587">
    <property type="taxonomic scope" value="Eukaryota"/>
</dbReference>
<dbReference type="InterPro" id="IPR050687">
    <property type="entry name" value="Dynein_IC"/>
</dbReference>